<proteinExistence type="inferred from homology"/>
<keyword evidence="4" id="KW-1185">Reference proteome</keyword>
<dbReference type="GO" id="GO:0004150">
    <property type="term" value="F:dihydroneopterin aldolase activity"/>
    <property type="evidence" value="ECO:0007669"/>
    <property type="project" value="UniProtKB-UniRule"/>
</dbReference>
<name>A0AA51UFC8_9EURY</name>
<protein>
    <recommendedName>
        <fullName evidence="1">Dihydroneopterin aldolase</fullName>
        <shortName evidence="1">DHNA</shortName>
        <ecNumber evidence="1">4.1.2.25</ecNumber>
    </recommendedName>
    <alternativeName>
        <fullName evidence="1">7,8-dihydroneopterin aldolase</fullName>
    </alternativeName>
</protein>
<dbReference type="EMBL" id="CP133594">
    <property type="protein sequence ID" value="WMW22138.1"/>
    <property type="molecule type" value="Genomic_DNA"/>
</dbReference>
<evidence type="ECO:0000313" key="4">
    <source>
        <dbReference type="Proteomes" id="UP001183006"/>
    </source>
</evidence>
<keyword evidence="1" id="KW-0456">Lyase</keyword>
<dbReference type="InterPro" id="IPR027508">
    <property type="entry name" value="DHN_aldolase_MptD"/>
</dbReference>
<dbReference type="Pfam" id="PF04038">
    <property type="entry name" value="DHNA"/>
    <property type="match status" value="1"/>
</dbReference>
<comment type="similarity">
    <text evidence="1">Belongs to the archaeal dihydroneopterin aldolase family.</text>
</comment>
<dbReference type="KEGG" id="mmav:RE476_12325"/>
<dbReference type="InterPro" id="IPR036839">
    <property type="entry name" value="MptD_sf"/>
</dbReference>
<dbReference type="Gene3D" id="3.30.1300.20">
    <property type="entry name" value="7,8-dihydroneopterin aldolase (MptD)"/>
    <property type="match status" value="1"/>
</dbReference>
<dbReference type="EC" id="4.1.2.25" evidence="1"/>
<dbReference type="HAMAP" id="MF_02130">
    <property type="entry name" value="DHNA_arch"/>
    <property type="match status" value="1"/>
</dbReference>
<feature type="domain" description="Dihydroneopterin aldolase MtpD C-terminal" evidence="2">
    <location>
        <begin position="12"/>
        <end position="120"/>
    </location>
</feature>
<comment type="subunit">
    <text evidence="1">Homotetramer.</text>
</comment>
<dbReference type="AlphaFoldDB" id="A0AA51UFC8"/>
<comment type="catalytic activity">
    <reaction evidence="1">
        <text>7,8-dihydroneopterin = 6-hydroxymethyl-7,8-dihydropterin + glycolaldehyde</text>
        <dbReference type="Rhea" id="RHEA:10540"/>
        <dbReference type="ChEBI" id="CHEBI:17001"/>
        <dbReference type="ChEBI" id="CHEBI:17071"/>
        <dbReference type="ChEBI" id="CHEBI:44841"/>
        <dbReference type="EC" id="4.1.2.25"/>
    </reaction>
</comment>
<organism evidence="3 4">
    <name type="scientific">Methanolobus mangrovi</name>
    <dbReference type="NCBI Taxonomy" id="3072977"/>
    <lineage>
        <taxon>Archaea</taxon>
        <taxon>Methanobacteriati</taxon>
        <taxon>Methanobacteriota</taxon>
        <taxon>Stenosarchaea group</taxon>
        <taxon>Methanomicrobia</taxon>
        <taxon>Methanosarcinales</taxon>
        <taxon>Methanosarcinaceae</taxon>
        <taxon>Methanolobus</taxon>
    </lineage>
</organism>
<sequence>MREIMQQNEVITDRDNVLFEAGIKLGALYHQFTGSPVNLKTVDSLEKAIQESISVQPCVEDITVSINRDMIRSKLNSEYGYCELEGRMLDVSITASFKSAKVDVSLAFDTELDYPLMKIENIY</sequence>
<comment type="pathway">
    <text evidence="1">Cofactor biosynthesis; 5,6,7,8-tetrahydromethanopterin biosynthesis.</text>
</comment>
<dbReference type="SUPFAM" id="SSF143560">
    <property type="entry name" value="MK0786-like"/>
    <property type="match status" value="1"/>
</dbReference>
<dbReference type="InterPro" id="IPR007181">
    <property type="entry name" value="MtpD_C"/>
</dbReference>
<feature type="binding site" evidence="1">
    <location>
        <position position="20"/>
    </location>
    <ligand>
        <name>substrate</name>
    </ligand>
</feature>
<dbReference type="RefSeq" id="WP_309307932.1">
    <property type="nucleotide sequence ID" value="NZ_CP133594.1"/>
</dbReference>
<reference evidence="3" key="1">
    <citation type="submission" date="2023-08" db="EMBL/GenBank/DDBJ databases">
        <title>Methanolobus mangrovi sp. nov. and Methanolobus sediminis sp. nov, two novel methylotrophic methanogens isolated from mangrove sediments in China.</title>
        <authorList>
            <person name="Zhou J."/>
        </authorList>
    </citation>
    <scope>NUCLEOTIDE SEQUENCE</scope>
    <source>
        <strain evidence="3">FTZ2</strain>
    </source>
</reference>
<dbReference type="GeneID" id="84230940"/>
<feature type="binding site" evidence="1">
    <location>
        <position position="117"/>
    </location>
    <ligand>
        <name>substrate</name>
    </ligand>
</feature>
<comment type="function">
    <text evidence="1">Catalyzes the conversion of 7,8-dihydroneopterin (H2Neo) to 6-hydroxymethyl-7,8-dihydropterin (6-HMD).</text>
</comment>
<gene>
    <name evidence="1" type="primary">mptD</name>
    <name evidence="3" type="ORF">RE476_12325</name>
</gene>
<dbReference type="Proteomes" id="UP001183006">
    <property type="component" value="Chromosome"/>
</dbReference>
<accession>A0AA51UFC8</accession>
<evidence type="ECO:0000256" key="1">
    <source>
        <dbReference type="HAMAP-Rule" id="MF_02130"/>
    </source>
</evidence>
<evidence type="ECO:0000259" key="2">
    <source>
        <dbReference type="Pfam" id="PF04038"/>
    </source>
</evidence>
<dbReference type="GO" id="GO:2001118">
    <property type="term" value="P:tetrahydromethanopterin biosynthetic process"/>
    <property type="evidence" value="ECO:0007669"/>
    <property type="project" value="UniProtKB-UniRule"/>
</dbReference>
<evidence type="ECO:0000313" key="3">
    <source>
        <dbReference type="EMBL" id="WMW22138.1"/>
    </source>
</evidence>